<keyword evidence="1" id="KW-0812">Transmembrane</keyword>
<keyword evidence="3" id="KW-1185">Reference proteome</keyword>
<evidence type="ECO:0000256" key="1">
    <source>
        <dbReference type="SAM" id="Phobius"/>
    </source>
</evidence>
<keyword evidence="1" id="KW-1133">Transmembrane helix</keyword>
<dbReference type="Proteomes" id="UP000245959">
    <property type="component" value="Unassembled WGS sequence"/>
</dbReference>
<dbReference type="Gene3D" id="3.30.700.10">
    <property type="entry name" value="Glycoprotein, Type 4 Pilin"/>
    <property type="match status" value="1"/>
</dbReference>
<reference evidence="2 3" key="1">
    <citation type="submission" date="2018-04" db="EMBL/GenBank/DDBJ databases">
        <title>Genomic Encyclopedia of Type Strains, Phase IV (KMG-IV): sequencing the most valuable type-strain genomes for metagenomic binning, comparative biology and taxonomic classification.</title>
        <authorList>
            <person name="Goeker M."/>
        </authorList>
    </citation>
    <scope>NUCLEOTIDE SEQUENCE [LARGE SCALE GENOMIC DNA]</scope>
    <source>
        <strain evidence="2 3">DSM 14823</strain>
    </source>
</reference>
<organism evidence="2 3">
    <name type="scientific">Victivallis vadensis</name>
    <dbReference type="NCBI Taxonomy" id="172901"/>
    <lineage>
        <taxon>Bacteria</taxon>
        <taxon>Pseudomonadati</taxon>
        <taxon>Lentisphaerota</taxon>
        <taxon>Lentisphaeria</taxon>
        <taxon>Victivallales</taxon>
        <taxon>Victivallaceae</taxon>
        <taxon>Victivallis</taxon>
    </lineage>
</organism>
<comment type="caution">
    <text evidence="2">The sequence shown here is derived from an EMBL/GenBank/DDBJ whole genome shotgun (WGS) entry which is preliminary data.</text>
</comment>
<proteinExistence type="predicted"/>
<keyword evidence="1" id="KW-0472">Membrane</keyword>
<dbReference type="SUPFAM" id="SSF54523">
    <property type="entry name" value="Pili subunits"/>
    <property type="match status" value="1"/>
</dbReference>
<sequence>MKQIFIDMACASSNSPAAALREREKEGTADTPPASRRLRPFTLIELLIVIAIIAILASMLLPALNKARSKAQESGCRSNQRQMGQAAMFYVGDFHEYFPRGRMEPNQKWLTENYNNQTNQLAALNRYVPAKVFVCPGAWDDEEAVYTPDPANPDERCSFKVNGAICNYRGESGARLSRIREPSKLIYTMDEGRHRLNITIMNTFRSGDLHSGGARHIKVNRIIHGRKLNILYTDGHVGMRTPYQMDGGNAPGDLEHIDFGTDSTGKLLF</sequence>
<protein>
    <submittedName>
        <fullName evidence="2">Prepilin-type N-terminal cleavage/methylation domain-containing protein/prepilin-type processing-associated H-X9-DG protein</fullName>
    </submittedName>
</protein>
<gene>
    <name evidence="2" type="ORF">C8D82_107117</name>
</gene>
<dbReference type="GeneID" id="78294670"/>
<dbReference type="InterPro" id="IPR045584">
    <property type="entry name" value="Pilin-like"/>
</dbReference>
<dbReference type="RefSeq" id="WP_116883362.1">
    <property type="nucleotide sequence ID" value="NZ_CALXNT010000094.1"/>
</dbReference>
<feature type="transmembrane region" description="Helical" evidence="1">
    <location>
        <begin position="43"/>
        <end position="64"/>
    </location>
</feature>
<dbReference type="PANTHER" id="PTHR30093">
    <property type="entry name" value="GENERAL SECRETION PATHWAY PROTEIN G"/>
    <property type="match status" value="1"/>
</dbReference>
<dbReference type="NCBIfam" id="TIGR02532">
    <property type="entry name" value="IV_pilin_GFxxxE"/>
    <property type="match status" value="1"/>
</dbReference>
<dbReference type="AlphaFoldDB" id="A0A2U1B6Y9"/>
<dbReference type="InterPro" id="IPR012902">
    <property type="entry name" value="N_methyl_site"/>
</dbReference>
<evidence type="ECO:0000313" key="3">
    <source>
        <dbReference type="Proteomes" id="UP000245959"/>
    </source>
</evidence>
<name>A0A2U1B6Y9_9BACT</name>
<dbReference type="PANTHER" id="PTHR30093:SF2">
    <property type="entry name" value="TYPE II SECRETION SYSTEM PROTEIN H"/>
    <property type="match status" value="1"/>
</dbReference>
<accession>A0A2U1B6Y9</accession>
<evidence type="ECO:0000313" key="2">
    <source>
        <dbReference type="EMBL" id="PVY44362.1"/>
    </source>
</evidence>
<dbReference type="EMBL" id="QEKH01000007">
    <property type="protein sequence ID" value="PVY44362.1"/>
    <property type="molecule type" value="Genomic_DNA"/>
</dbReference>